<dbReference type="InterPro" id="IPR015943">
    <property type="entry name" value="WD40/YVTN_repeat-like_dom_sf"/>
</dbReference>
<dbReference type="STRING" id="67331.SAMN04490357_3800"/>
<name>A0A1H4XXC5_9ACTN</name>
<reference evidence="2 3" key="1">
    <citation type="submission" date="2016-10" db="EMBL/GenBank/DDBJ databases">
        <authorList>
            <person name="de Groot N.N."/>
        </authorList>
    </citation>
    <scope>NUCLEOTIDE SEQUENCE [LARGE SCALE GENOMIC DNA]</scope>
    <source>
        <strain evidence="2 3">DSM 40306</strain>
    </source>
</reference>
<evidence type="ECO:0008006" key="4">
    <source>
        <dbReference type="Google" id="ProtNLM"/>
    </source>
</evidence>
<protein>
    <recommendedName>
        <fullName evidence="4">Ig-like domain repeat protein</fullName>
    </recommendedName>
</protein>
<feature type="signal peptide" evidence="1">
    <location>
        <begin position="1"/>
        <end position="29"/>
    </location>
</feature>
<proteinExistence type="predicted"/>
<evidence type="ECO:0000313" key="2">
    <source>
        <dbReference type="EMBL" id="SED09521.1"/>
    </source>
</evidence>
<dbReference type="GeneID" id="95512926"/>
<dbReference type="PROSITE" id="PS50194">
    <property type="entry name" value="FILAMIN_REPEAT"/>
    <property type="match status" value="1"/>
</dbReference>
<feature type="chain" id="PRO_5010245594" description="Ig-like domain repeat protein" evidence="1">
    <location>
        <begin position="30"/>
        <end position="654"/>
    </location>
</feature>
<dbReference type="AlphaFoldDB" id="A0A1H4XXC5"/>
<dbReference type="SUPFAM" id="SSF75011">
    <property type="entry name" value="3-carboxy-cis,cis-mucoante lactonizing enzyme"/>
    <property type="match status" value="1"/>
</dbReference>
<organism evidence="2 3">
    <name type="scientific">Streptomyces misionensis</name>
    <dbReference type="NCBI Taxonomy" id="67331"/>
    <lineage>
        <taxon>Bacteria</taxon>
        <taxon>Bacillati</taxon>
        <taxon>Actinomycetota</taxon>
        <taxon>Actinomycetes</taxon>
        <taxon>Kitasatosporales</taxon>
        <taxon>Streptomycetaceae</taxon>
        <taxon>Streptomyces</taxon>
    </lineage>
</organism>
<gene>
    <name evidence="2" type="ORF">SAMN04490357_3800</name>
</gene>
<accession>A0A1H4XXC5</accession>
<dbReference type="EMBL" id="FNTD01000004">
    <property type="protein sequence ID" value="SED09521.1"/>
    <property type="molecule type" value="Genomic_DNA"/>
</dbReference>
<sequence>MRSISTATALAVLFGSAALSLGAAGTASAAPAAHVTSPGGLAVDGPAQRVFVGDSTSGTVTATDYSGAVLGSVAGVTGVSDLAVSDDGTTVYAAAPQIHEIWAIDANTLTVKARYTVATNTGPRHVAFSGGKVWFSYGDQWDGDLGSVDPSVDPASGTDPVSLEQFPTEGTSVGIWGQALLDTDPTQPGILGVAETGLSTDSMAVLDVSSGKAALVAWHNGDYTLNNGIGDIDLVPGGKQVLVNGRDRDAYADGTFKAAGSYPSGQFADVASNGLVAQVNGGKIMTYRPNATLPLRTYDEGTSSTADLAWAPDDSRIFALVGSDAQNSGYTLKVLTGPALNNPTLTVNAPASATRAKQLTVTGRLSATVPLPTGAKLQVTRVDLDSPSGKALPAVTVRADGTYSFTDTPPAGGTVTYKVTYAGDAAHSAVTASDKVDVSRATASLSLNNNGKVYSYGADVKFTAHLGTTYKNRTVEIWANPYGGDKPNKLLKSGKVDSHGNISATVDMTRDTDVTAVFKGDSRYKPRTVKSTGYAKVKTSTAVTKYYKTAKIGSTTYYWFHKNTDPLLTTTMTYYPGRMQRMDLQVYYGGKWYTADGSPEYFKLASNGKSAVSLGAPGTSGIKARMRSSYINNSSGDNVNTTTYGSWKYLYFSN</sequence>
<dbReference type="Proteomes" id="UP000182375">
    <property type="component" value="Unassembled WGS sequence"/>
</dbReference>
<evidence type="ECO:0000313" key="3">
    <source>
        <dbReference type="Proteomes" id="UP000182375"/>
    </source>
</evidence>
<dbReference type="Gene3D" id="2.130.10.10">
    <property type="entry name" value="YVTN repeat-like/Quinoprotein amine dehydrogenase"/>
    <property type="match status" value="1"/>
</dbReference>
<evidence type="ECO:0000256" key="1">
    <source>
        <dbReference type="SAM" id="SignalP"/>
    </source>
</evidence>
<keyword evidence="1" id="KW-0732">Signal</keyword>
<dbReference type="InterPro" id="IPR017868">
    <property type="entry name" value="Filamin/ABP280_repeat-like"/>
</dbReference>
<dbReference type="RefSeq" id="WP_079172363.1">
    <property type="nucleotide sequence ID" value="NZ_FNTD01000004.1"/>
</dbReference>